<evidence type="ECO:0000256" key="3">
    <source>
        <dbReference type="ARBA" id="ARBA00022722"/>
    </source>
</evidence>
<evidence type="ECO:0000256" key="6">
    <source>
        <dbReference type="ARBA" id="ARBA00022918"/>
    </source>
</evidence>
<keyword evidence="4" id="KW-0255">Endonuclease</keyword>
<name>A0A9Q3EQM6_9BASI</name>
<evidence type="ECO:0000313" key="10">
    <source>
        <dbReference type="Proteomes" id="UP000765509"/>
    </source>
</evidence>
<dbReference type="InterPro" id="IPR043502">
    <property type="entry name" value="DNA/RNA_pol_sf"/>
</dbReference>
<keyword evidence="1" id="KW-0808">Transferase</keyword>
<gene>
    <name evidence="9" type="ORF">O181_063115</name>
</gene>
<evidence type="ECO:0000256" key="2">
    <source>
        <dbReference type="ARBA" id="ARBA00022695"/>
    </source>
</evidence>
<proteinExistence type="predicted"/>
<comment type="caution">
    <text evidence="9">The sequence shown here is derived from an EMBL/GenBank/DDBJ whole genome shotgun (WGS) entry which is preliminary data.</text>
</comment>
<evidence type="ECO:0000256" key="7">
    <source>
        <dbReference type="SAM" id="SignalP"/>
    </source>
</evidence>
<keyword evidence="3" id="KW-0540">Nuclease</keyword>
<protein>
    <recommendedName>
        <fullName evidence="8">Reverse transcriptase RNase H-like domain-containing protein</fullName>
    </recommendedName>
</protein>
<organism evidence="9 10">
    <name type="scientific">Austropuccinia psidii MF-1</name>
    <dbReference type="NCBI Taxonomy" id="1389203"/>
    <lineage>
        <taxon>Eukaryota</taxon>
        <taxon>Fungi</taxon>
        <taxon>Dikarya</taxon>
        <taxon>Basidiomycota</taxon>
        <taxon>Pucciniomycotina</taxon>
        <taxon>Pucciniomycetes</taxon>
        <taxon>Pucciniales</taxon>
        <taxon>Sphaerophragmiaceae</taxon>
        <taxon>Austropuccinia</taxon>
    </lineage>
</organism>
<feature type="chain" id="PRO_5040119696" description="Reverse transcriptase RNase H-like domain-containing protein" evidence="7">
    <location>
        <begin position="20"/>
        <end position="136"/>
    </location>
</feature>
<dbReference type="OrthoDB" id="2513301at2759"/>
<evidence type="ECO:0000259" key="8">
    <source>
        <dbReference type="Pfam" id="PF17917"/>
    </source>
</evidence>
<feature type="signal peptide" evidence="7">
    <location>
        <begin position="1"/>
        <end position="19"/>
    </location>
</feature>
<accession>A0A9Q3EQM6</accession>
<evidence type="ECO:0000313" key="9">
    <source>
        <dbReference type="EMBL" id="MBW0523400.1"/>
    </source>
</evidence>
<evidence type="ECO:0000256" key="1">
    <source>
        <dbReference type="ARBA" id="ARBA00022679"/>
    </source>
</evidence>
<dbReference type="AlphaFoldDB" id="A0A9Q3EQM6"/>
<dbReference type="EMBL" id="AVOT02030250">
    <property type="protein sequence ID" value="MBW0523400.1"/>
    <property type="molecule type" value="Genomic_DNA"/>
</dbReference>
<reference evidence="9" key="1">
    <citation type="submission" date="2021-03" db="EMBL/GenBank/DDBJ databases">
        <title>Draft genome sequence of rust myrtle Austropuccinia psidii MF-1, a brazilian biotype.</title>
        <authorList>
            <person name="Quecine M.C."/>
            <person name="Pachon D.M.R."/>
            <person name="Bonatelli M.L."/>
            <person name="Correr F.H."/>
            <person name="Franceschini L.M."/>
            <person name="Leite T.F."/>
            <person name="Margarido G.R.A."/>
            <person name="Almeida C.A."/>
            <person name="Ferrarezi J.A."/>
            <person name="Labate C.A."/>
        </authorList>
    </citation>
    <scope>NUCLEOTIDE SEQUENCE</scope>
    <source>
        <strain evidence="9">MF-1</strain>
    </source>
</reference>
<sequence>MKLLGIVWALKCWRDFLLSLSDSFEVLTYLSSLQYFITYKVLTCHQAHWAEFISEFHFSIIYRPGRLATLPDALSRRENMYPERGIDFIRKNPQSFPQVLEQNESEESRFFSIKVEFFSYLIDQIRKTVWQDKDYK</sequence>
<keyword evidence="7" id="KW-0732">Signal</keyword>
<keyword evidence="2" id="KW-0548">Nucleotidyltransferase</keyword>
<dbReference type="GO" id="GO:0003964">
    <property type="term" value="F:RNA-directed DNA polymerase activity"/>
    <property type="evidence" value="ECO:0007669"/>
    <property type="project" value="UniProtKB-KW"/>
</dbReference>
<feature type="domain" description="Reverse transcriptase RNase H-like" evidence="8">
    <location>
        <begin position="2"/>
        <end position="56"/>
    </location>
</feature>
<dbReference type="GO" id="GO:0016787">
    <property type="term" value="F:hydrolase activity"/>
    <property type="evidence" value="ECO:0007669"/>
    <property type="project" value="UniProtKB-KW"/>
</dbReference>
<dbReference type="GO" id="GO:0004519">
    <property type="term" value="F:endonuclease activity"/>
    <property type="evidence" value="ECO:0007669"/>
    <property type="project" value="UniProtKB-KW"/>
</dbReference>
<evidence type="ECO:0000256" key="5">
    <source>
        <dbReference type="ARBA" id="ARBA00022801"/>
    </source>
</evidence>
<dbReference type="SUPFAM" id="SSF56672">
    <property type="entry name" value="DNA/RNA polymerases"/>
    <property type="match status" value="1"/>
</dbReference>
<dbReference type="Pfam" id="PF17917">
    <property type="entry name" value="RT_RNaseH"/>
    <property type="match status" value="1"/>
</dbReference>
<evidence type="ECO:0000256" key="4">
    <source>
        <dbReference type="ARBA" id="ARBA00022759"/>
    </source>
</evidence>
<keyword evidence="5" id="KW-0378">Hydrolase</keyword>
<dbReference type="InterPro" id="IPR041373">
    <property type="entry name" value="RT_RNaseH"/>
</dbReference>
<keyword evidence="10" id="KW-1185">Reference proteome</keyword>
<keyword evidence="6" id="KW-0695">RNA-directed DNA polymerase</keyword>
<dbReference type="Proteomes" id="UP000765509">
    <property type="component" value="Unassembled WGS sequence"/>
</dbReference>